<sequence>MSTTNEKPLPKRPPRFDLQDETTEQAPMTVKPLLGKGLATRTPRDPQHGRQPSFETPEAKARRLERQNAEQQILISDLQAENEELQRTIDQLRGDWERDLDQATLQRSQSINRQLTDQEKALTEMMRAMNAAFVNFQTSFRQSRSNSDVEEIHIYRGSSSSSNISASFF</sequence>
<keyword evidence="3" id="KW-1185">Reference proteome</keyword>
<dbReference type="AlphaFoldDB" id="A0AAD9YTI8"/>
<protein>
    <submittedName>
        <fullName evidence="2">Uncharacterized protein</fullName>
    </submittedName>
</protein>
<feature type="compositionally biased region" description="Basic and acidic residues" evidence="1">
    <location>
        <begin position="57"/>
        <end position="68"/>
    </location>
</feature>
<dbReference type="Proteomes" id="UP001281614">
    <property type="component" value="Unassembled WGS sequence"/>
</dbReference>
<proteinExistence type="predicted"/>
<comment type="caution">
    <text evidence="2">The sequence shown here is derived from an EMBL/GenBank/DDBJ whole genome shotgun (WGS) entry which is preliminary data.</text>
</comment>
<organism evidence="2 3">
    <name type="scientific">Colletotrichum kahawae</name>
    <name type="common">Coffee berry disease fungus</name>
    <dbReference type="NCBI Taxonomy" id="34407"/>
    <lineage>
        <taxon>Eukaryota</taxon>
        <taxon>Fungi</taxon>
        <taxon>Dikarya</taxon>
        <taxon>Ascomycota</taxon>
        <taxon>Pezizomycotina</taxon>
        <taxon>Sordariomycetes</taxon>
        <taxon>Hypocreomycetidae</taxon>
        <taxon>Glomerellales</taxon>
        <taxon>Glomerellaceae</taxon>
        <taxon>Colletotrichum</taxon>
        <taxon>Colletotrichum gloeosporioides species complex</taxon>
    </lineage>
</organism>
<gene>
    <name evidence="2" type="ORF">CKAH01_11542</name>
</gene>
<feature type="region of interest" description="Disordered" evidence="1">
    <location>
        <begin position="1"/>
        <end position="68"/>
    </location>
</feature>
<evidence type="ECO:0000256" key="1">
    <source>
        <dbReference type="SAM" id="MobiDB-lite"/>
    </source>
</evidence>
<accession>A0AAD9YTI8</accession>
<dbReference type="EMBL" id="VYYT01000007">
    <property type="protein sequence ID" value="KAK2778951.1"/>
    <property type="molecule type" value="Genomic_DNA"/>
</dbReference>
<evidence type="ECO:0000313" key="2">
    <source>
        <dbReference type="EMBL" id="KAK2778951.1"/>
    </source>
</evidence>
<name>A0AAD9YTI8_COLKA</name>
<evidence type="ECO:0000313" key="3">
    <source>
        <dbReference type="Proteomes" id="UP001281614"/>
    </source>
</evidence>
<reference evidence="2" key="1">
    <citation type="submission" date="2023-02" db="EMBL/GenBank/DDBJ databases">
        <title>Colletotrichum kahawae CIFC_Que2 genome sequencing and assembly.</title>
        <authorList>
            <person name="Baroncelli R."/>
        </authorList>
    </citation>
    <scope>NUCLEOTIDE SEQUENCE</scope>
    <source>
        <strain evidence="2">CIFC_Que2</strain>
    </source>
</reference>